<keyword evidence="9" id="KW-1185">Reference proteome</keyword>
<dbReference type="Gene3D" id="1.50.10.100">
    <property type="entry name" value="Chondroitin AC/alginate lyase"/>
    <property type="match status" value="1"/>
</dbReference>
<dbReference type="PANTHER" id="PTHR39210:SF1">
    <property type="entry name" value="HEPARIN-SULFATE LYASE"/>
    <property type="match status" value="1"/>
</dbReference>
<protein>
    <recommendedName>
        <fullName evidence="10">Heparin-sulfate lyase N-terminal domain-containing protein</fullName>
    </recommendedName>
</protein>
<dbReference type="InterPro" id="IPR008929">
    <property type="entry name" value="Chondroitin_lyas"/>
</dbReference>
<feature type="domain" description="Heparin-sulfate lyase N-terminal" evidence="7">
    <location>
        <begin position="197"/>
        <end position="535"/>
    </location>
</feature>
<sequence length="861" mass="96810">MIRPSHCLGLLALSALSLYAQPAGPAAVAPTIPPRLLISAEKPEQWRGGSQDRDIVAEGEQSSIRWAHADSAALDFRGYPTDWTGEQNALDFWLHSEKATGSRFLIYIGSEDPNEPGPDYYSANITLDFTGWRHYQLHLKGLGKTRSPLGFDKITSFRLNADGWGNTPHAEAVVRISNIQLVYLPPLKGPRLNDEDFFAALDLDRPGLEAVKTAVVVADYAAARAALVRYYEARQSPRHYRSWADRPAEDQRPASYNTSAADKVVAHLLSSCGVAHQFGERIDWSINPTKIQYKEWTWQLSRHPFWRTLVDAYWQTGKEIYGQEFVAQMTAWVEDNPVPVNSSGNGGGSRWRTIEAGIRTGGVWPECFFRMLGSPVFTDDAVITMLKSFCEHARHLRAHPTGNNWLAMEMNGLFHTSVLFPEFREAAEWQSYSSGRLYEEMELQVYPDGAQVELATGYHGVSLINFLGTYNIAKHNNIELPGDYMQRMERQYAYYMYIMMPDGRMPALNDAGWGNVRGSLANGFSHFPERTDFQYLATSGSQGTAPAFTSHWMPYAGWAIMRSGWEADDLYMHFEVGPFGAGHQHEDKLSMIASAYGRRLLTEGGIYAYDSSAWRRYVLSARAHNLVMVDNMEQHRRSKRETYLSTEPMTNRWLTNDLFDFAEGWYNEGFGPQNDQTVTHYRAVLFLKPECWLVWDLFTPTDDGDHRYDTVFHLNNQDATLDDESLAVVGADPDLANLVIVPLRREGLAVDVIKGQTEPEVQGWVANSTRDEDVAPVPTPIYHRQATGQWLEPWLLYPLRANEKSPVAAIEFDQANNSCSITLNDGRKIVATVTIGKDAISAVSVKTFDANGALAKTAVVQ</sequence>
<dbReference type="Proteomes" id="UP001238163">
    <property type="component" value="Unassembled WGS sequence"/>
</dbReference>
<keyword evidence="2 5" id="KW-0732">Signal</keyword>
<dbReference type="InterPro" id="IPR012480">
    <property type="entry name" value="Hepar_II_III_C"/>
</dbReference>
<comment type="subcellular location">
    <subcellularLocation>
        <location evidence="1">Periplasm</location>
    </subcellularLocation>
</comment>
<evidence type="ECO:0008006" key="10">
    <source>
        <dbReference type="Google" id="ProtNLM"/>
    </source>
</evidence>
<dbReference type="RefSeq" id="WP_307264859.1">
    <property type="nucleotide sequence ID" value="NZ_JAUSVL010000001.1"/>
</dbReference>
<dbReference type="PANTHER" id="PTHR39210">
    <property type="entry name" value="HEPARIN-SULFATE LYASE"/>
    <property type="match status" value="1"/>
</dbReference>
<dbReference type="SUPFAM" id="SSF49785">
    <property type="entry name" value="Galactose-binding domain-like"/>
    <property type="match status" value="1"/>
</dbReference>
<evidence type="ECO:0000256" key="2">
    <source>
        <dbReference type="ARBA" id="ARBA00022729"/>
    </source>
</evidence>
<dbReference type="InterPro" id="IPR031680">
    <property type="entry name" value="Hepar_II_III_N"/>
</dbReference>
<gene>
    <name evidence="8" type="ORF">J3R75_003803</name>
</gene>
<dbReference type="GO" id="GO:0042597">
    <property type="term" value="C:periplasmic space"/>
    <property type="evidence" value="ECO:0007669"/>
    <property type="project" value="UniProtKB-SubCell"/>
</dbReference>
<evidence type="ECO:0000259" key="6">
    <source>
        <dbReference type="Pfam" id="PF07940"/>
    </source>
</evidence>
<evidence type="ECO:0000256" key="5">
    <source>
        <dbReference type="SAM" id="SignalP"/>
    </source>
</evidence>
<keyword evidence="3" id="KW-0574">Periplasm</keyword>
<dbReference type="InterPro" id="IPR008979">
    <property type="entry name" value="Galactose-bd-like_sf"/>
</dbReference>
<accession>A0AAE3VJY4</accession>
<dbReference type="EMBL" id="JAUSVL010000001">
    <property type="protein sequence ID" value="MDQ0291696.1"/>
    <property type="molecule type" value="Genomic_DNA"/>
</dbReference>
<evidence type="ECO:0000256" key="3">
    <source>
        <dbReference type="ARBA" id="ARBA00022764"/>
    </source>
</evidence>
<evidence type="ECO:0000313" key="9">
    <source>
        <dbReference type="Proteomes" id="UP001238163"/>
    </source>
</evidence>
<evidence type="ECO:0000256" key="4">
    <source>
        <dbReference type="ARBA" id="ARBA00023239"/>
    </source>
</evidence>
<dbReference type="SUPFAM" id="SSF48230">
    <property type="entry name" value="Chondroitin AC/alginate lyase"/>
    <property type="match status" value="1"/>
</dbReference>
<proteinExistence type="predicted"/>
<reference evidence="8" key="1">
    <citation type="submission" date="2023-07" db="EMBL/GenBank/DDBJ databases">
        <title>Genomic Encyclopedia of Type Strains, Phase IV (KMG-IV): sequencing the most valuable type-strain genomes for metagenomic binning, comparative biology and taxonomic classification.</title>
        <authorList>
            <person name="Goeker M."/>
        </authorList>
    </citation>
    <scope>NUCLEOTIDE SEQUENCE</scope>
    <source>
        <strain evidence="8">DSM 24202</strain>
    </source>
</reference>
<evidence type="ECO:0000313" key="8">
    <source>
        <dbReference type="EMBL" id="MDQ0291696.1"/>
    </source>
</evidence>
<feature type="chain" id="PRO_5042155651" description="Heparin-sulfate lyase N-terminal domain-containing protein" evidence="5">
    <location>
        <begin position="21"/>
        <end position="861"/>
    </location>
</feature>
<dbReference type="Pfam" id="PF07940">
    <property type="entry name" value="Hepar_II_III_C"/>
    <property type="match status" value="1"/>
</dbReference>
<dbReference type="Gene3D" id="2.60.120.430">
    <property type="entry name" value="Galactose-binding lectin"/>
    <property type="match status" value="1"/>
</dbReference>
<dbReference type="GO" id="GO:0016829">
    <property type="term" value="F:lyase activity"/>
    <property type="evidence" value="ECO:0007669"/>
    <property type="project" value="UniProtKB-KW"/>
</dbReference>
<feature type="domain" description="Heparinase II/III-like C-terminal" evidence="6">
    <location>
        <begin position="549"/>
        <end position="735"/>
    </location>
</feature>
<dbReference type="AlphaFoldDB" id="A0AAE3VJY4"/>
<dbReference type="Pfam" id="PF16889">
    <property type="entry name" value="Hepar_II_III_N"/>
    <property type="match status" value="1"/>
</dbReference>
<organism evidence="8 9">
    <name type="scientific">Oligosphaera ethanolica</name>
    <dbReference type="NCBI Taxonomy" id="760260"/>
    <lineage>
        <taxon>Bacteria</taxon>
        <taxon>Pseudomonadati</taxon>
        <taxon>Lentisphaerota</taxon>
        <taxon>Oligosphaeria</taxon>
        <taxon>Oligosphaerales</taxon>
        <taxon>Oligosphaeraceae</taxon>
        <taxon>Oligosphaera</taxon>
    </lineage>
</organism>
<name>A0AAE3VJY4_9BACT</name>
<dbReference type="Gene3D" id="2.70.98.70">
    <property type="match status" value="1"/>
</dbReference>
<evidence type="ECO:0000259" key="7">
    <source>
        <dbReference type="Pfam" id="PF16889"/>
    </source>
</evidence>
<comment type="caution">
    <text evidence="8">The sequence shown here is derived from an EMBL/GenBank/DDBJ whole genome shotgun (WGS) entry which is preliminary data.</text>
</comment>
<feature type="signal peptide" evidence="5">
    <location>
        <begin position="1"/>
        <end position="20"/>
    </location>
</feature>
<evidence type="ECO:0000256" key="1">
    <source>
        <dbReference type="ARBA" id="ARBA00004418"/>
    </source>
</evidence>
<keyword evidence="4" id="KW-0456">Lyase</keyword>